<organism evidence="2 3">
    <name type="scientific">Aquariibacter albus</name>
    <dbReference type="NCBI Taxonomy" id="2759899"/>
    <lineage>
        <taxon>Bacteria</taxon>
        <taxon>Pseudomonadati</taxon>
        <taxon>Pseudomonadota</taxon>
        <taxon>Betaproteobacteria</taxon>
        <taxon>Burkholderiales</taxon>
        <taxon>Sphaerotilaceae</taxon>
        <taxon>Aquariibacter</taxon>
    </lineage>
</organism>
<evidence type="ECO:0000313" key="2">
    <source>
        <dbReference type="EMBL" id="MBB1162048.1"/>
    </source>
</evidence>
<keyword evidence="2" id="KW-0378">Hydrolase</keyword>
<dbReference type="Pfam" id="PF00975">
    <property type="entry name" value="Thioesterase"/>
    <property type="match status" value="1"/>
</dbReference>
<dbReference type="PANTHER" id="PTHR42103">
    <property type="entry name" value="ALPHA/BETA-HYDROLASES SUPERFAMILY PROTEIN"/>
    <property type="match status" value="1"/>
</dbReference>
<name>A0A839HR25_9BURK</name>
<dbReference type="EMBL" id="JACIVI010000002">
    <property type="protein sequence ID" value="MBB1162048.1"/>
    <property type="molecule type" value="Genomic_DNA"/>
</dbReference>
<sequence length="220" mass="23266">MSAAAKTRVGQRPGPAGALACAYDEPLDVAEGRAAPAGTLICCHPHPQHGGTMENKVVQTFVRAGLMLGWRVVRFNYRGVASPLGASEGAWGEGRGELDDTLAVLAAERPAQGPWALAGFSFGGWMAAEAALRLPEAHWPQHLGLVGPSTARQPVPALPEGLRARTLVVHGEADEVVPLAATLDWARPQQIPVTVMPGVGHFFHGQLTGLKHLLVQAWRP</sequence>
<dbReference type="Proteomes" id="UP000586093">
    <property type="component" value="Unassembled WGS sequence"/>
</dbReference>
<dbReference type="GO" id="GO:0016787">
    <property type="term" value="F:hydrolase activity"/>
    <property type="evidence" value="ECO:0007669"/>
    <property type="project" value="UniProtKB-KW"/>
</dbReference>
<feature type="domain" description="Thioesterase" evidence="1">
    <location>
        <begin position="108"/>
        <end position="158"/>
    </location>
</feature>
<dbReference type="InterPro" id="IPR029058">
    <property type="entry name" value="AB_hydrolase_fold"/>
</dbReference>
<evidence type="ECO:0000259" key="1">
    <source>
        <dbReference type="Pfam" id="PF00975"/>
    </source>
</evidence>
<gene>
    <name evidence="2" type="ORF">H4F90_08650</name>
</gene>
<dbReference type="RefSeq" id="WP_182663571.1">
    <property type="nucleotide sequence ID" value="NZ_JACIVI010000002.1"/>
</dbReference>
<dbReference type="AlphaFoldDB" id="A0A839HR25"/>
<reference evidence="2 3" key="1">
    <citation type="submission" date="2020-08" db="EMBL/GenBank/DDBJ databases">
        <title>Aquariorum lacteus gen. nov., sp. nov., a new member of the family Comamonadaceae, isolated from freshwater aquarium.</title>
        <authorList>
            <person name="Chun S.-J."/>
        </authorList>
    </citation>
    <scope>NUCLEOTIDE SEQUENCE [LARGE SCALE GENOMIC DNA]</scope>
    <source>
        <strain evidence="2 3">SJAQ100</strain>
    </source>
</reference>
<keyword evidence="3" id="KW-1185">Reference proteome</keyword>
<proteinExistence type="predicted"/>
<evidence type="ECO:0000313" key="3">
    <source>
        <dbReference type="Proteomes" id="UP000586093"/>
    </source>
</evidence>
<protein>
    <submittedName>
        <fullName evidence="2">Alpha/beta hydrolase</fullName>
    </submittedName>
</protein>
<comment type="caution">
    <text evidence="2">The sequence shown here is derived from an EMBL/GenBank/DDBJ whole genome shotgun (WGS) entry which is preliminary data.</text>
</comment>
<dbReference type="Gene3D" id="3.40.50.1820">
    <property type="entry name" value="alpha/beta hydrolase"/>
    <property type="match status" value="1"/>
</dbReference>
<dbReference type="PANTHER" id="PTHR42103:SF2">
    <property type="entry name" value="AB HYDROLASE-1 DOMAIN-CONTAINING PROTEIN"/>
    <property type="match status" value="1"/>
</dbReference>
<dbReference type="InterPro" id="IPR001031">
    <property type="entry name" value="Thioesterase"/>
</dbReference>
<accession>A0A839HR25</accession>
<dbReference type="SUPFAM" id="SSF53474">
    <property type="entry name" value="alpha/beta-Hydrolases"/>
    <property type="match status" value="1"/>
</dbReference>